<keyword evidence="1" id="KW-0472">Membrane</keyword>
<dbReference type="STRING" id="39962.Lmor_1757"/>
<keyword evidence="1" id="KW-0812">Transmembrane</keyword>
<dbReference type="Proteomes" id="UP000054985">
    <property type="component" value="Unassembled WGS sequence"/>
</dbReference>
<accession>A0A378K3B2</accession>
<reference evidence="2 4" key="1">
    <citation type="submission" date="2015-11" db="EMBL/GenBank/DDBJ databases">
        <title>Genomic analysis of 38 Legionella species identifies large and diverse effector repertoires.</title>
        <authorList>
            <person name="Burstein D."/>
            <person name="Amaro F."/>
            <person name="Zusman T."/>
            <person name="Lifshitz Z."/>
            <person name="Cohen O."/>
            <person name="Gilbert J.A."/>
            <person name="Pupko T."/>
            <person name="Shuman H.A."/>
            <person name="Segal G."/>
        </authorList>
    </citation>
    <scope>NUCLEOTIDE SEQUENCE [LARGE SCALE GENOMIC DNA]</scope>
    <source>
        <strain evidence="2 4">ATCC 43877</strain>
    </source>
</reference>
<keyword evidence="1" id="KW-1133">Transmembrane helix</keyword>
<evidence type="ECO:0000256" key="1">
    <source>
        <dbReference type="SAM" id="Phobius"/>
    </source>
</evidence>
<feature type="transmembrane region" description="Helical" evidence="1">
    <location>
        <begin position="40"/>
        <end position="59"/>
    </location>
</feature>
<evidence type="ECO:0000313" key="5">
    <source>
        <dbReference type="Proteomes" id="UP000254040"/>
    </source>
</evidence>
<dbReference type="OrthoDB" id="5654362at2"/>
<dbReference type="RefSeq" id="WP_133141353.1">
    <property type="nucleotide sequence ID" value="NZ_CAAAJG010000013.1"/>
</dbReference>
<reference evidence="3 5" key="2">
    <citation type="submission" date="2018-06" db="EMBL/GenBank/DDBJ databases">
        <authorList>
            <consortium name="Pathogen Informatics"/>
            <person name="Doyle S."/>
        </authorList>
    </citation>
    <scope>NUCLEOTIDE SEQUENCE [LARGE SCALE GENOMIC DNA]</scope>
    <source>
        <strain evidence="3 5">NCTC12239</strain>
    </source>
</reference>
<dbReference type="EMBL" id="LNYN01000020">
    <property type="protein sequence ID" value="KTD34360.1"/>
    <property type="molecule type" value="Genomic_DNA"/>
</dbReference>
<feature type="transmembrane region" description="Helical" evidence="1">
    <location>
        <begin position="65"/>
        <end position="89"/>
    </location>
</feature>
<dbReference type="AlphaFoldDB" id="A0A378K3B2"/>
<evidence type="ECO:0000313" key="3">
    <source>
        <dbReference type="EMBL" id="STX64078.1"/>
    </source>
</evidence>
<dbReference type="EMBL" id="UGOG01000001">
    <property type="protein sequence ID" value="STX64078.1"/>
    <property type="molecule type" value="Genomic_DNA"/>
</dbReference>
<gene>
    <name evidence="2" type="ORF">Lmor_1757</name>
    <name evidence="3" type="ORF">NCTC12239_03039</name>
</gene>
<feature type="transmembrane region" description="Helical" evidence="1">
    <location>
        <begin position="15"/>
        <end position="33"/>
    </location>
</feature>
<name>A0A378K3B2_9GAMM</name>
<evidence type="ECO:0000313" key="2">
    <source>
        <dbReference type="EMBL" id="KTD34360.1"/>
    </source>
</evidence>
<organism evidence="3 5">
    <name type="scientific">Legionella moravica</name>
    <dbReference type="NCBI Taxonomy" id="39962"/>
    <lineage>
        <taxon>Bacteria</taxon>
        <taxon>Pseudomonadati</taxon>
        <taxon>Pseudomonadota</taxon>
        <taxon>Gammaproteobacteria</taxon>
        <taxon>Legionellales</taxon>
        <taxon>Legionellaceae</taxon>
        <taxon>Legionella</taxon>
    </lineage>
</organism>
<keyword evidence="4" id="KW-1185">Reference proteome</keyword>
<sequence length="177" mass="19605">MWSIINEWFKRNKSYLTMLFLSSLTVGLLAGILSVIFPPVLFAFSTITLFGITPLAFLTTLPSPLAALALSAIMVGISAGVLAPGIMVVKQLTTIGIHLYALFTHEEQHETDILTTGTYNYFNQYFQPDSYDYVEKDDDEEFYELSSDNSSDDADDSVLLVEHSIDSTESNSRPTLG</sequence>
<protein>
    <recommendedName>
        <fullName evidence="6">Transmembrane protein</fullName>
    </recommendedName>
</protein>
<evidence type="ECO:0008006" key="6">
    <source>
        <dbReference type="Google" id="ProtNLM"/>
    </source>
</evidence>
<proteinExistence type="predicted"/>
<dbReference type="Proteomes" id="UP000254040">
    <property type="component" value="Unassembled WGS sequence"/>
</dbReference>
<evidence type="ECO:0000313" key="4">
    <source>
        <dbReference type="Proteomes" id="UP000054985"/>
    </source>
</evidence>